<evidence type="ECO:0000256" key="6">
    <source>
        <dbReference type="PROSITE-ProRule" id="PRU00169"/>
    </source>
</evidence>
<feature type="domain" description="Sigma-54 factor interaction" evidence="7">
    <location>
        <begin position="144"/>
        <end position="374"/>
    </location>
</feature>
<evidence type="ECO:0000259" key="8">
    <source>
        <dbReference type="PROSITE" id="PS50110"/>
    </source>
</evidence>
<dbReference type="InterPro" id="IPR003593">
    <property type="entry name" value="AAA+_ATPase"/>
</dbReference>
<feature type="modified residue" description="4-aspartylphosphate" evidence="6">
    <location>
        <position position="55"/>
    </location>
</feature>
<dbReference type="SUPFAM" id="SSF46689">
    <property type="entry name" value="Homeodomain-like"/>
    <property type="match status" value="1"/>
</dbReference>
<dbReference type="Gene3D" id="1.10.10.60">
    <property type="entry name" value="Homeodomain-like"/>
    <property type="match status" value="1"/>
</dbReference>
<name>A0A1H7MQI6_STIAU</name>
<evidence type="ECO:0000313" key="10">
    <source>
        <dbReference type="Proteomes" id="UP000182719"/>
    </source>
</evidence>
<dbReference type="Pfam" id="PF00072">
    <property type="entry name" value="Response_reg"/>
    <property type="match status" value="1"/>
</dbReference>
<dbReference type="GO" id="GO:0043565">
    <property type="term" value="F:sequence-specific DNA binding"/>
    <property type="evidence" value="ECO:0007669"/>
    <property type="project" value="InterPro"/>
</dbReference>
<dbReference type="Gene3D" id="3.40.50.2300">
    <property type="match status" value="1"/>
</dbReference>
<dbReference type="Gene3D" id="3.40.50.300">
    <property type="entry name" value="P-loop containing nucleotide triphosphate hydrolases"/>
    <property type="match status" value="1"/>
</dbReference>
<keyword evidence="3" id="KW-0805">Transcription regulation</keyword>
<organism evidence="9 10">
    <name type="scientific">Stigmatella aurantiaca</name>
    <dbReference type="NCBI Taxonomy" id="41"/>
    <lineage>
        <taxon>Bacteria</taxon>
        <taxon>Pseudomonadati</taxon>
        <taxon>Myxococcota</taxon>
        <taxon>Myxococcia</taxon>
        <taxon>Myxococcales</taxon>
        <taxon>Cystobacterineae</taxon>
        <taxon>Archangiaceae</taxon>
        <taxon>Stigmatella</taxon>
    </lineage>
</organism>
<evidence type="ECO:0000313" key="9">
    <source>
        <dbReference type="EMBL" id="SEL13339.1"/>
    </source>
</evidence>
<proteinExistence type="predicted"/>
<dbReference type="InterPro" id="IPR011006">
    <property type="entry name" value="CheY-like_superfamily"/>
</dbReference>
<dbReference type="InterPro" id="IPR025944">
    <property type="entry name" value="Sigma_54_int_dom_CS"/>
</dbReference>
<dbReference type="AlphaFoldDB" id="A0A1H7MQI6"/>
<dbReference type="Proteomes" id="UP000182719">
    <property type="component" value="Unassembled WGS sequence"/>
</dbReference>
<dbReference type="InterPro" id="IPR025943">
    <property type="entry name" value="Sigma_54_int_dom_ATP-bd_2"/>
</dbReference>
<sequence length="457" mass="50580">MSTQARILVVDDHLEMGRMLQEPLTDEGYAVELATSGAEAIRLFRSGPFDAVLSDLRMEEVDGFDVLAAVQAVDPEVPVLLMTAFGGVENAVEAMKRGAWHYFTKPFRLDEVLIYLRRALEDRRLRRENRTLRQVAGRTGLGALVGHSAPMRSLYELVERVAHSEASVLIRGESGCGKELVARALHTEGERAAAPFVAVNCTALPPALLESELFGHVKGAFTGATTARRGLFVEADKGTLFLDEIGDMPAELQAKLLRVLEDGEVRAVGADASRTVDVRIVAATHQELEARVKEGKFRADLFYRLNVVTLRLPTLRERREDIPLLAEHFIARSRARNPRSKVTGFSPEVIAALGGMPWPGNVRELENLVERLVVLVPRETVELADLKLHAPEMEPEAHPLVLAQDSLWPLRRLESEYIAWVVARCGGNKTRAAELLGIDVSTIHRRDREKGSGNPPR</sequence>
<evidence type="ECO:0000259" key="7">
    <source>
        <dbReference type="PROSITE" id="PS50045"/>
    </source>
</evidence>
<dbReference type="Pfam" id="PF00158">
    <property type="entry name" value="Sigma54_activat"/>
    <property type="match status" value="1"/>
</dbReference>
<keyword evidence="1" id="KW-0547">Nucleotide-binding</keyword>
<dbReference type="InterPro" id="IPR002197">
    <property type="entry name" value="HTH_Fis"/>
</dbReference>
<dbReference type="InterPro" id="IPR058031">
    <property type="entry name" value="AAA_lid_NorR"/>
</dbReference>
<evidence type="ECO:0000256" key="2">
    <source>
        <dbReference type="ARBA" id="ARBA00022840"/>
    </source>
</evidence>
<keyword evidence="6" id="KW-0597">Phosphoprotein</keyword>
<dbReference type="GO" id="GO:0000160">
    <property type="term" value="P:phosphorelay signal transduction system"/>
    <property type="evidence" value="ECO:0007669"/>
    <property type="project" value="InterPro"/>
</dbReference>
<dbReference type="PANTHER" id="PTHR32071:SF113">
    <property type="entry name" value="ALGINATE BIOSYNTHESIS TRANSCRIPTIONAL REGULATORY PROTEIN ALGB"/>
    <property type="match status" value="1"/>
</dbReference>
<keyword evidence="2" id="KW-0067">ATP-binding</keyword>
<protein>
    <submittedName>
        <fullName evidence="9">Two-component system, NtrC family, response regulator HydG</fullName>
    </submittedName>
</protein>
<evidence type="ECO:0000256" key="5">
    <source>
        <dbReference type="ARBA" id="ARBA00023163"/>
    </source>
</evidence>
<dbReference type="PROSITE" id="PS00676">
    <property type="entry name" value="SIGMA54_INTERACT_2"/>
    <property type="match status" value="1"/>
</dbReference>
<dbReference type="InterPro" id="IPR009057">
    <property type="entry name" value="Homeodomain-like_sf"/>
</dbReference>
<keyword evidence="4" id="KW-0238">DNA-binding</keyword>
<dbReference type="SMART" id="SM00382">
    <property type="entry name" value="AAA"/>
    <property type="match status" value="1"/>
</dbReference>
<reference evidence="10" key="1">
    <citation type="submission" date="2016-10" db="EMBL/GenBank/DDBJ databases">
        <authorList>
            <person name="Varghese N."/>
            <person name="Submissions S."/>
        </authorList>
    </citation>
    <scope>NUCLEOTIDE SEQUENCE [LARGE SCALE GENOMIC DNA]</scope>
    <source>
        <strain evidence="10">DSM 17044</strain>
    </source>
</reference>
<dbReference type="CDD" id="cd00009">
    <property type="entry name" value="AAA"/>
    <property type="match status" value="1"/>
</dbReference>
<evidence type="ECO:0000256" key="4">
    <source>
        <dbReference type="ARBA" id="ARBA00023125"/>
    </source>
</evidence>
<evidence type="ECO:0000256" key="1">
    <source>
        <dbReference type="ARBA" id="ARBA00022741"/>
    </source>
</evidence>
<dbReference type="SUPFAM" id="SSF52172">
    <property type="entry name" value="CheY-like"/>
    <property type="match status" value="1"/>
</dbReference>
<dbReference type="SUPFAM" id="SSF52540">
    <property type="entry name" value="P-loop containing nucleoside triphosphate hydrolases"/>
    <property type="match status" value="1"/>
</dbReference>
<dbReference type="InterPro" id="IPR002078">
    <property type="entry name" value="Sigma_54_int"/>
</dbReference>
<keyword evidence="10" id="KW-1185">Reference proteome</keyword>
<dbReference type="PANTHER" id="PTHR32071">
    <property type="entry name" value="TRANSCRIPTIONAL REGULATORY PROTEIN"/>
    <property type="match status" value="1"/>
</dbReference>
<dbReference type="PROSITE" id="PS00688">
    <property type="entry name" value="SIGMA54_INTERACT_3"/>
    <property type="match status" value="1"/>
</dbReference>
<keyword evidence="5" id="KW-0804">Transcription</keyword>
<dbReference type="InterPro" id="IPR001789">
    <property type="entry name" value="Sig_transdc_resp-reg_receiver"/>
</dbReference>
<dbReference type="EMBL" id="FOAP01000004">
    <property type="protein sequence ID" value="SEL13339.1"/>
    <property type="molecule type" value="Genomic_DNA"/>
</dbReference>
<dbReference type="InterPro" id="IPR027417">
    <property type="entry name" value="P-loop_NTPase"/>
</dbReference>
<accession>A0A1H7MQI6</accession>
<evidence type="ECO:0000256" key="3">
    <source>
        <dbReference type="ARBA" id="ARBA00023015"/>
    </source>
</evidence>
<dbReference type="PROSITE" id="PS50110">
    <property type="entry name" value="RESPONSE_REGULATORY"/>
    <property type="match status" value="1"/>
</dbReference>
<dbReference type="PROSITE" id="PS50045">
    <property type="entry name" value="SIGMA54_INTERACT_4"/>
    <property type="match status" value="1"/>
</dbReference>
<dbReference type="GO" id="GO:0005524">
    <property type="term" value="F:ATP binding"/>
    <property type="evidence" value="ECO:0007669"/>
    <property type="project" value="UniProtKB-KW"/>
</dbReference>
<feature type="domain" description="Response regulatory" evidence="8">
    <location>
        <begin position="6"/>
        <end position="120"/>
    </location>
</feature>
<dbReference type="OrthoDB" id="7187989at2"/>
<dbReference type="SMART" id="SM00448">
    <property type="entry name" value="REC"/>
    <property type="match status" value="1"/>
</dbReference>
<dbReference type="RefSeq" id="WP_075006139.1">
    <property type="nucleotide sequence ID" value="NZ_FOAP01000004.1"/>
</dbReference>
<gene>
    <name evidence="9" type="ORF">SAMN05444354_10469</name>
</gene>
<dbReference type="Gene3D" id="1.10.8.60">
    <property type="match status" value="1"/>
</dbReference>
<dbReference type="Pfam" id="PF25601">
    <property type="entry name" value="AAA_lid_14"/>
    <property type="match status" value="1"/>
</dbReference>
<dbReference type="FunFam" id="3.40.50.300:FF:000006">
    <property type="entry name" value="DNA-binding transcriptional regulator NtrC"/>
    <property type="match status" value="1"/>
</dbReference>
<dbReference type="Pfam" id="PF02954">
    <property type="entry name" value="HTH_8"/>
    <property type="match status" value="1"/>
</dbReference>
<dbReference type="GO" id="GO:0006355">
    <property type="term" value="P:regulation of DNA-templated transcription"/>
    <property type="evidence" value="ECO:0007669"/>
    <property type="project" value="InterPro"/>
</dbReference>